<reference evidence="4 5" key="1">
    <citation type="submission" date="2019-08" db="EMBL/GenBank/DDBJ databases">
        <title>Genome of Aequorivita antarctica SW49 (type strain).</title>
        <authorList>
            <person name="Bowman J.P."/>
        </authorList>
    </citation>
    <scope>NUCLEOTIDE SEQUENCE [LARGE SCALE GENOMIC DNA]</scope>
    <source>
        <strain evidence="4 5">SW49</strain>
    </source>
</reference>
<evidence type="ECO:0000313" key="5">
    <source>
        <dbReference type="Proteomes" id="UP000321497"/>
    </source>
</evidence>
<dbReference type="SUPFAM" id="SSF53335">
    <property type="entry name" value="S-adenosyl-L-methionine-dependent methyltransferases"/>
    <property type="match status" value="1"/>
</dbReference>
<keyword evidence="2 4" id="KW-0808">Transferase</keyword>
<dbReference type="EMBL" id="VORT01000002">
    <property type="protein sequence ID" value="TXD74471.1"/>
    <property type="molecule type" value="Genomic_DNA"/>
</dbReference>
<dbReference type="InterPro" id="IPR041698">
    <property type="entry name" value="Methyltransf_25"/>
</dbReference>
<organism evidence="4 5">
    <name type="scientific">Aequorivita antarctica</name>
    <dbReference type="NCBI Taxonomy" id="153266"/>
    <lineage>
        <taxon>Bacteria</taxon>
        <taxon>Pseudomonadati</taxon>
        <taxon>Bacteroidota</taxon>
        <taxon>Flavobacteriia</taxon>
        <taxon>Flavobacteriales</taxon>
        <taxon>Flavobacteriaceae</taxon>
        <taxon>Aequorivita</taxon>
    </lineage>
</organism>
<sequence length="211" mass="24145">MDKYQETFNTWNNIAKIYEDKFMDLDLYNDTYDIFLDSISKANASVLEAGCGPANITKYLVAKRPDLKIKGIDISENMVSLARKNNPSAVFETMDIRKIDSINGKFDAIICGFCIPYLSQNDCSKLITDCKNLLNESGILYLSFVEGNFENSGFISGSTGERAYFYYHNLDFLENELKANSFETNELLHKKYKKTDGTEERHTVLILKKRN</sequence>
<protein>
    <submittedName>
        <fullName evidence="4">Class I SAM-dependent methyltransferase</fullName>
    </submittedName>
</protein>
<keyword evidence="1 4" id="KW-0489">Methyltransferase</keyword>
<evidence type="ECO:0000259" key="3">
    <source>
        <dbReference type="Pfam" id="PF13649"/>
    </source>
</evidence>
<dbReference type="Proteomes" id="UP000321497">
    <property type="component" value="Unassembled WGS sequence"/>
</dbReference>
<dbReference type="PANTHER" id="PTHR43861:SF1">
    <property type="entry name" value="TRANS-ACONITATE 2-METHYLTRANSFERASE"/>
    <property type="match status" value="1"/>
</dbReference>
<dbReference type="GO" id="GO:0008168">
    <property type="term" value="F:methyltransferase activity"/>
    <property type="evidence" value="ECO:0007669"/>
    <property type="project" value="UniProtKB-KW"/>
</dbReference>
<name>A0A5C6Z2T3_9FLAO</name>
<evidence type="ECO:0000313" key="4">
    <source>
        <dbReference type="EMBL" id="TXD74471.1"/>
    </source>
</evidence>
<dbReference type="OrthoDB" id="9789123at2"/>
<dbReference type="AlphaFoldDB" id="A0A5C6Z2T3"/>
<dbReference type="Gene3D" id="3.40.50.150">
    <property type="entry name" value="Vaccinia Virus protein VP39"/>
    <property type="match status" value="1"/>
</dbReference>
<dbReference type="InterPro" id="IPR029063">
    <property type="entry name" value="SAM-dependent_MTases_sf"/>
</dbReference>
<dbReference type="RefSeq" id="WP_111843899.1">
    <property type="nucleotide sequence ID" value="NZ_UEGI01000003.1"/>
</dbReference>
<gene>
    <name evidence="4" type="ORF">ESU54_04260</name>
</gene>
<keyword evidence="5" id="KW-1185">Reference proteome</keyword>
<proteinExistence type="predicted"/>
<dbReference type="GO" id="GO:0032259">
    <property type="term" value="P:methylation"/>
    <property type="evidence" value="ECO:0007669"/>
    <property type="project" value="UniProtKB-KW"/>
</dbReference>
<evidence type="ECO:0000256" key="2">
    <source>
        <dbReference type="ARBA" id="ARBA00022679"/>
    </source>
</evidence>
<accession>A0A5C6Z2T3</accession>
<dbReference type="CDD" id="cd02440">
    <property type="entry name" value="AdoMet_MTases"/>
    <property type="match status" value="1"/>
</dbReference>
<comment type="caution">
    <text evidence="4">The sequence shown here is derived from an EMBL/GenBank/DDBJ whole genome shotgun (WGS) entry which is preliminary data.</text>
</comment>
<feature type="domain" description="Methyltransferase" evidence="3">
    <location>
        <begin position="46"/>
        <end position="138"/>
    </location>
</feature>
<evidence type="ECO:0000256" key="1">
    <source>
        <dbReference type="ARBA" id="ARBA00022603"/>
    </source>
</evidence>
<dbReference type="Pfam" id="PF13649">
    <property type="entry name" value="Methyltransf_25"/>
    <property type="match status" value="1"/>
</dbReference>
<dbReference type="PANTHER" id="PTHR43861">
    <property type="entry name" value="TRANS-ACONITATE 2-METHYLTRANSFERASE-RELATED"/>
    <property type="match status" value="1"/>
</dbReference>